<protein>
    <submittedName>
        <fullName evidence="1">Uncharacterized protein</fullName>
    </submittedName>
</protein>
<evidence type="ECO:0000313" key="2">
    <source>
        <dbReference type="Proteomes" id="UP000479710"/>
    </source>
</evidence>
<keyword evidence="2" id="KW-1185">Reference proteome</keyword>
<reference evidence="1 2" key="1">
    <citation type="submission" date="2019-11" db="EMBL/GenBank/DDBJ databases">
        <title>Whole genome sequence of Oryza granulata.</title>
        <authorList>
            <person name="Li W."/>
        </authorList>
    </citation>
    <scope>NUCLEOTIDE SEQUENCE [LARGE SCALE GENOMIC DNA]</scope>
    <source>
        <strain evidence="2">cv. Menghai</strain>
        <tissue evidence="1">Leaf</tissue>
    </source>
</reference>
<gene>
    <name evidence="1" type="ORF">E2562_003754</name>
</gene>
<dbReference type="EMBL" id="SPHZ02000011">
    <property type="protein sequence ID" value="KAF0890539.1"/>
    <property type="molecule type" value="Genomic_DNA"/>
</dbReference>
<accession>A0A6G1BRC7</accession>
<evidence type="ECO:0000313" key="1">
    <source>
        <dbReference type="EMBL" id="KAF0890539.1"/>
    </source>
</evidence>
<dbReference type="AlphaFoldDB" id="A0A6G1BRC7"/>
<sequence length="84" mass="9849">MGRVEDGHTDGWACACMVCCWDDRWAWRRGTKRWARVWAQGGERDRARRSDDWREGVDTRRASGHGRVVSWIFVGKNKKGKPSW</sequence>
<name>A0A6G1BRC7_9ORYZ</name>
<comment type="caution">
    <text evidence="1">The sequence shown here is derived from an EMBL/GenBank/DDBJ whole genome shotgun (WGS) entry which is preliminary data.</text>
</comment>
<dbReference type="Proteomes" id="UP000479710">
    <property type="component" value="Unassembled WGS sequence"/>
</dbReference>
<proteinExistence type="predicted"/>
<organism evidence="1 2">
    <name type="scientific">Oryza meyeriana var. granulata</name>
    <dbReference type="NCBI Taxonomy" id="110450"/>
    <lineage>
        <taxon>Eukaryota</taxon>
        <taxon>Viridiplantae</taxon>
        <taxon>Streptophyta</taxon>
        <taxon>Embryophyta</taxon>
        <taxon>Tracheophyta</taxon>
        <taxon>Spermatophyta</taxon>
        <taxon>Magnoliopsida</taxon>
        <taxon>Liliopsida</taxon>
        <taxon>Poales</taxon>
        <taxon>Poaceae</taxon>
        <taxon>BOP clade</taxon>
        <taxon>Oryzoideae</taxon>
        <taxon>Oryzeae</taxon>
        <taxon>Oryzinae</taxon>
        <taxon>Oryza</taxon>
        <taxon>Oryza meyeriana</taxon>
    </lineage>
</organism>